<proteinExistence type="predicted"/>
<dbReference type="Proteomes" id="UP001212008">
    <property type="component" value="Unassembled WGS sequence"/>
</dbReference>
<protein>
    <submittedName>
        <fullName evidence="1">Uncharacterized protein</fullName>
    </submittedName>
</protein>
<reference evidence="1 2" key="1">
    <citation type="submission" date="2023-01" db="EMBL/GenBank/DDBJ databases">
        <title>Human gut microbiome strain richness.</title>
        <authorList>
            <person name="Chen-Liaw A."/>
        </authorList>
    </citation>
    <scope>NUCLEOTIDE SEQUENCE [LARGE SCALE GENOMIC DNA]</scope>
    <source>
        <strain evidence="1 2">RTP21311st1_C8_RTP21311_201001</strain>
    </source>
</reference>
<sequence length="121" mass="13263">MRIRNLYNPPTLKDREAVVPWTPAGMTASSKTTDEGCEITVTGEDTSWLYPPTPRPDGLANVTWQKKDGSYLIGIRNNLTVPIPVGVTVLTRLCGYEDASLMTMLNNLGLPLVFAAADHPY</sequence>
<dbReference type="RefSeq" id="WP_271735088.1">
    <property type="nucleotide sequence ID" value="NZ_JAQKQX010000002.1"/>
</dbReference>
<organism evidence="1 2">
    <name type="scientific">Bifidobacterium pseudocatenulatum</name>
    <dbReference type="NCBI Taxonomy" id="28026"/>
    <lineage>
        <taxon>Bacteria</taxon>
        <taxon>Bacillati</taxon>
        <taxon>Actinomycetota</taxon>
        <taxon>Actinomycetes</taxon>
        <taxon>Bifidobacteriales</taxon>
        <taxon>Bifidobacteriaceae</taxon>
        <taxon>Bifidobacterium</taxon>
    </lineage>
</organism>
<evidence type="ECO:0000313" key="2">
    <source>
        <dbReference type="Proteomes" id="UP001212008"/>
    </source>
</evidence>
<dbReference type="EMBL" id="JAQKRA010000002">
    <property type="protein sequence ID" value="MDB6491562.1"/>
    <property type="molecule type" value="Genomic_DNA"/>
</dbReference>
<dbReference type="AlphaFoldDB" id="A0ABD4W7E4"/>
<comment type="caution">
    <text evidence="1">The sequence shown here is derived from an EMBL/GenBank/DDBJ whole genome shotgun (WGS) entry which is preliminary data.</text>
</comment>
<evidence type="ECO:0000313" key="1">
    <source>
        <dbReference type="EMBL" id="MDB6491562.1"/>
    </source>
</evidence>
<name>A0ABD4W7E4_BIFPS</name>
<gene>
    <name evidence="1" type="ORF">PMN70_05045</name>
</gene>
<accession>A0ABD4W7E4</accession>